<sequence>GVLCGLFAGEFFGVWVLIGSLINPKQQPFMETSIEDCPAHMLVNFTRTTSSTIESEGILSLYHIAYLLVPVFGFAISLSIGAIMSLLSGH</sequence>
<proteinExistence type="predicted"/>
<feature type="non-terminal residue" evidence="2">
    <location>
        <position position="1"/>
    </location>
</feature>
<keyword evidence="3" id="KW-1185">Reference proteome</keyword>
<keyword evidence="1" id="KW-0472">Membrane</keyword>
<evidence type="ECO:0000313" key="3">
    <source>
        <dbReference type="Proteomes" id="UP000728032"/>
    </source>
</evidence>
<organism evidence="2">
    <name type="scientific">Oppiella nova</name>
    <dbReference type="NCBI Taxonomy" id="334625"/>
    <lineage>
        <taxon>Eukaryota</taxon>
        <taxon>Metazoa</taxon>
        <taxon>Ecdysozoa</taxon>
        <taxon>Arthropoda</taxon>
        <taxon>Chelicerata</taxon>
        <taxon>Arachnida</taxon>
        <taxon>Acari</taxon>
        <taxon>Acariformes</taxon>
        <taxon>Sarcoptiformes</taxon>
        <taxon>Oribatida</taxon>
        <taxon>Brachypylina</taxon>
        <taxon>Oppioidea</taxon>
        <taxon>Oppiidae</taxon>
        <taxon>Oppiella</taxon>
    </lineage>
</organism>
<dbReference type="AlphaFoldDB" id="A0A7R9MQD2"/>
<name>A0A7R9MQD2_9ACAR</name>
<keyword evidence="1" id="KW-0812">Transmembrane</keyword>
<dbReference type="EMBL" id="OC951438">
    <property type="protein sequence ID" value="CAD7664170.1"/>
    <property type="molecule type" value="Genomic_DNA"/>
</dbReference>
<protein>
    <submittedName>
        <fullName evidence="2">Uncharacterized protein</fullName>
    </submittedName>
</protein>
<dbReference type="Proteomes" id="UP000728032">
    <property type="component" value="Unassembled WGS sequence"/>
</dbReference>
<evidence type="ECO:0000313" key="2">
    <source>
        <dbReference type="EMBL" id="CAD7664170.1"/>
    </source>
</evidence>
<feature type="transmembrane region" description="Helical" evidence="1">
    <location>
        <begin position="64"/>
        <end position="87"/>
    </location>
</feature>
<accession>A0A7R9MQD2</accession>
<reference evidence="2" key="1">
    <citation type="submission" date="2020-11" db="EMBL/GenBank/DDBJ databases">
        <authorList>
            <person name="Tran Van P."/>
        </authorList>
    </citation>
    <scope>NUCLEOTIDE SEQUENCE</scope>
</reference>
<evidence type="ECO:0000256" key="1">
    <source>
        <dbReference type="SAM" id="Phobius"/>
    </source>
</evidence>
<dbReference type="EMBL" id="CAJPVJ010036613">
    <property type="protein sequence ID" value="CAG2181307.1"/>
    <property type="molecule type" value="Genomic_DNA"/>
</dbReference>
<keyword evidence="1" id="KW-1133">Transmembrane helix</keyword>
<gene>
    <name evidence="2" type="ORF">ONB1V03_LOCUS20728</name>
</gene>